<dbReference type="Gene3D" id="3.40.1410.10">
    <property type="entry name" value="Chorismate lyase-like"/>
    <property type="match status" value="1"/>
</dbReference>
<keyword evidence="3" id="KW-0804">Transcription</keyword>
<organism evidence="5 6">
    <name type="scientific">Atribacter laminatus</name>
    <dbReference type="NCBI Taxonomy" id="2847778"/>
    <lineage>
        <taxon>Bacteria</taxon>
        <taxon>Pseudomonadati</taxon>
        <taxon>Atribacterota</taxon>
        <taxon>Atribacteria</taxon>
        <taxon>Atribacterales</taxon>
        <taxon>Atribacteraceae</taxon>
        <taxon>Atribacter</taxon>
    </lineage>
</organism>
<reference evidence="5 6" key="1">
    <citation type="journal article" date="2021" name="Nat. Commun.">
        <title>Isolation of a member of the candidate phylum Atribacteria reveals a unique cell membrane structure.</title>
        <authorList>
            <person name="Taiki K."/>
            <person name="Nobu M.K."/>
            <person name="Kusada H."/>
            <person name="Meng X.-Y."/>
            <person name="Hosoki N."/>
            <person name="Uematsu K."/>
            <person name="Yoshioka H."/>
            <person name="Kamagata Y."/>
            <person name="Tamaki H."/>
        </authorList>
    </citation>
    <scope>NUCLEOTIDE SEQUENCE [LARGE SCALE GENOMIC DNA]</scope>
    <source>
        <strain evidence="5 6">RT761</strain>
    </source>
</reference>
<dbReference type="AlphaFoldDB" id="A0A7T1F2C7"/>
<dbReference type="Gene3D" id="1.10.10.10">
    <property type="entry name" value="Winged helix-like DNA-binding domain superfamily/Winged helix DNA-binding domain"/>
    <property type="match status" value="1"/>
</dbReference>
<dbReference type="EMBL" id="CP065383">
    <property type="protein sequence ID" value="QPM67652.1"/>
    <property type="molecule type" value="Genomic_DNA"/>
</dbReference>
<dbReference type="PANTHER" id="PTHR44846">
    <property type="entry name" value="MANNOSYL-D-GLYCERATE TRANSPORT/METABOLISM SYSTEM REPRESSOR MNGR-RELATED"/>
    <property type="match status" value="1"/>
</dbReference>
<dbReference type="SMART" id="SM00866">
    <property type="entry name" value="UTRA"/>
    <property type="match status" value="1"/>
</dbReference>
<evidence type="ECO:0000256" key="3">
    <source>
        <dbReference type="ARBA" id="ARBA00023163"/>
    </source>
</evidence>
<name>A0A7T1F2C7_ATRLM</name>
<proteinExistence type="predicted"/>
<dbReference type="RefSeq" id="WP_218112843.1">
    <property type="nucleotide sequence ID" value="NZ_CP065383.1"/>
</dbReference>
<dbReference type="GO" id="GO:0003677">
    <property type="term" value="F:DNA binding"/>
    <property type="evidence" value="ECO:0007669"/>
    <property type="project" value="UniProtKB-KW"/>
</dbReference>
<dbReference type="Pfam" id="PF07702">
    <property type="entry name" value="UTRA"/>
    <property type="match status" value="1"/>
</dbReference>
<dbReference type="PRINTS" id="PR00035">
    <property type="entry name" value="HTHGNTR"/>
</dbReference>
<gene>
    <name evidence="5" type="primary">yvoA_3</name>
    <name evidence="5" type="ORF">RT761_00863</name>
</gene>
<dbReference type="SUPFAM" id="SSF46785">
    <property type="entry name" value="Winged helix' DNA-binding domain"/>
    <property type="match status" value="1"/>
</dbReference>
<evidence type="ECO:0000256" key="2">
    <source>
        <dbReference type="ARBA" id="ARBA00023125"/>
    </source>
</evidence>
<dbReference type="InterPro" id="IPR011663">
    <property type="entry name" value="UTRA"/>
</dbReference>
<dbReference type="GO" id="GO:0045892">
    <property type="term" value="P:negative regulation of DNA-templated transcription"/>
    <property type="evidence" value="ECO:0007669"/>
    <property type="project" value="TreeGrafter"/>
</dbReference>
<accession>A0A7T1F2C7</accession>
<dbReference type="CDD" id="cd07377">
    <property type="entry name" value="WHTH_GntR"/>
    <property type="match status" value="1"/>
</dbReference>
<evidence type="ECO:0000259" key="4">
    <source>
        <dbReference type="PROSITE" id="PS50949"/>
    </source>
</evidence>
<keyword evidence="6" id="KW-1185">Reference proteome</keyword>
<dbReference type="SUPFAM" id="SSF64288">
    <property type="entry name" value="Chorismate lyase-like"/>
    <property type="match status" value="1"/>
</dbReference>
<protein>
    <submittedName>
        <fullName evidence="5">HTH-type transcriptional repressor YvoA</fullName>
    </submittedName>
</protein>
<dbReference type="InterPro" id="IPR050679">
    <property type="entry name" value="Bact_HTH_transcr_reg"/>
</dbReference>
<keyword evidence="2" id="KW-0238">DNA-binding</keyword>
<sequence>MKKMKPLLNQPVSTRVYERILEFISEEDIVGDKLPPEMVLAKQLGVSRTALREALLRLESEGYISRRRKVGTIVLAKRLNLDAGLERLNSITQIIESAGMEPGTAFRHWRCEPANNLIAQMLKINVGDEITVIERVRTANDIRICYDINFIPNKYINEKDKNKFTESLLQYLSLKHGPIVRALAYLYSHTADEMISEKLNIPIGNHVMLIEHTYYTQNGRPIWYSRTFHRSDVISFHINRFL</sequence>
<dbReference type="InterPro" id="IPR028978">
    <property type="entry name" value="Chorismate_lyase_/UTRA_dom_sf"/>
</dbReference>
<dbReference type="KEGG" id="alam:RT761_00863"/>
<dbReference type="Pfam" id="PF00392">
    <property type="entry name" value="GntR"/>
    <property type="match status" value="1"/>
</dbReference>
<dbReference type="SMART" id="SM00345">
    <property type="entry name" value="HTH_GNTR"/>
    <property type="match status" value="1"/>
</dbReference>
<evidence type="ECO:0000313" key="6">
    <source>
        <dbReference type="Proteomes" id="UP000594463"/>
    </source>
</evidence>
<evidence type="ECO:0000256" key="1">
    <source>
        <dbReference type="ARBA" id="ARBA00023015"/>
    </source>
</evidence>
<feature type="domain" description="HTH gntR-type" evidence="4">
    <location>
        <begin position="10"/>
        <end position="77"/>
    </location>
</feature>
<dbReference type="InterPro" id="IPR036390">
    <property type="entry name" value="WH_DNA-bd_sf"/>
</dbReference>
<dbReference type="InterPro" id="IPR036388">
    <property type="entry name" value="WH-like_DNA-bd_sf"/>
</dbReference>
<keyword evidence="1" id="KW-0805">Transcription regulation</keyword>
<evidence type="ECO:0000313" key="5">
    <source>
        <dbReference type="EMBL" id="QPM67652.1"/>
    </source>
</evidence>
<dbReference type="InterPro" id="IPR000524">
    <property type="entry name" value="Tscrpt_reg_HTH_GntR"/>
</dbReference>
<dbReference type="PANTHER" id="PTHR44846:SF17">
    <property type="entry name" value="GNTR-FAMILY TRANSCRIPTIONAL REGULATOR"/>
    <property type="match status" value="1"/>
</dbReference>
<dbReference type="PROSITE" id="PS50949">
    <property type="entry name" value="HTH_GNTR"/>
    <property type="match status" value="1"/>
</dbReference>
<dbReference type="Proteomes" id="UP000594463">
    <property type="component" value="Chromosome"/>
</dbReference>
<dbReference type="GO" id="GO:0003700">
    <property type="term" value="F:DNA-binding transcription factor activity"/>
    <property type="evidence" value="ECO:0007669"/>
    <property type="project" value="InterPro"/>
</dbReference>